<sequence length="69" mass="7732">MYVKATNLGTLLTTQMLGEKEESPSSVGDCITRKMTPDDWEKYGPLNISESKIIKKSKTFNRGSSHVRP</sequence>
<reference evidence="1" key="1">
    <citation type="submission" date="2022-05" db="EMBL/GenBank/DDBJ databases">
        <title>Expanded diversity of anoxic marine methylotrophy in a Black Sea sulfate reducing microorganism.</title>
        <authorList>
            <person name="Fischer P.Q."/>
            <person name="Stams A.J.M."/>
            <person name="Villanueva L."/>
            <person name="Sousa D.Z."/>
        </authorList>
    </citation>
    <scope>NUCLEOTIDE SEQUENCE</scope>
    <source>
        <strain evidence="1">P130</strain>
    </source>
</reference>
<evidence type="ECO:0000313" key="2">
    <source>
        <dbReference type="Proteomes" id="UP001176021"/>
    </source>
</evidence>
<evidence type="ECO:0000313" key="1">
    <source>
        <dbReference type="EMBL" id="MDO0823476.1"/>
    </source>
</evidence>
<dbReference type="RefSeq" id="WP_302048828.1">
    <property type="nucleotide sequence ID" value="NZ_JAMJEV010000008.1"/>
</dbReference>
<gene>
    <name evidence="1" type="ORF">M8H41_11480</name>
</gene>
<comment type="caution">
    <text evidence="1">The sequence shown here is derived from an EMBL/GenBank/DDBJ whole genome shotgun (WGS) entry which is preliminary data.</text>
</comment>
<dbReference type="Proteomes" id="UP001176021">
    <property type="component" value="Unassembled WGS sequence"/>
</dbReference>
<keyword evidence="2" id="KW-1185">Reference proteome</keyword>
<organism evidence="1 2">
    <name type="scientific">Desulfosporosinus nitroreducens</name>
    <dbReference type="NCBI Taxonomy" id="2018668"/>
    <lineage>
        <taxon>Bacteria</taxon>
        <taxon>Bacillati</taxon>
        <taxon>Bacillota</taxon>
        <taxon>Clostridia</taxon>
        <taxon>Eubacteriales</taxon>
        <taxon>Desulfitobacteriaceae</taxon>
        <taxon>Desulfosporosinus</taxon>
    </lineage>
</organism>
<dbReference type="EMBL" id="JAMJEV010000008">
    <property type="protein sequence ID" value="MDO0823476.1"/>
    <property type="molecule type" value="Genomic_DNA"/>
</dbReference>
<protein>
    <submittedName>
        <fullName evidence="1">Uncharacterized protein</fullName>
    </submittedName>
</protein>
<proteinExistence type="predicted"/>
<accession>A0ABT8QQ51</accession>
<name>A0ABT8QQ51_9FIRM</name>